<protein>
    <submittedName>
        <fullName evidence="2">Uncharacterized protein</fullName>
    </submittedName>
</protein>
<sequence length="159" mass="18118">MSSTKIEQIIAQRVTNAIVAIAIYEAKNRVARDSMDQVARQGEKVVKDVKNKRKWENGYDRKSSQQQSEQEKVEKACAAGPNNKRGHYKNRCPRVKNQKHCNQKENNRKAYGRTLAPAQITLMLRSKCVNSGWEPRGDVEDGFCVFLHSMQTVKPVSLN</sequence>
<accession>A0A699KCP2</accession>
<proteinExistence type="predicted"/>
<gene>
    <name evidence="2" type="ORF">Tci_660057</name>
</gene>
<organism evidence="2">
    <name type="scientific">Tanacetum cinerariifolium</name>
    <name type="common">Dalmatian daisy</name>
    <name type="synonym">Chrysanthemum cinerariifolium</name>
    <dbReference type="NCBI Taxonomy" id="118510"/>
    <lineage>
        <taxon>Eukaryota</taxon>
        <taxon>Viridiplantae</taxon>
        <taxon>Streptophyta</taxon>
        <taxon>Embryophyta</taxon>
        <taxon>Tracheophyta</taxon>
        <taxon>Spermatophyta</taxon>
        <taxon>Magnoliopsida</taxon>
        <taxon>eudicotyledons</taxon>
        <taxon>Gunneridae</taxon>
        <taxon>Pentapetalae</taxon>
        <taxon>asterids</taxon>
        <taxon>campanulids</taxon>
        <taxon>Asterales</taxon>
        <taxon>Asteraceae</taxon>
        <taxon>Asteroideae</taxon>
        <taxon>Anthemideae</taxon>
        <taxon>Anthemidinae</taxon>
        <taxon>Tanacetum</taxon>
    </lineage>
</organism>
<evidence type="ECO:0000313" key="2">
    <source>
        <dbReference type="EMBL" id="GFA88085.1"/>
    </source>
</evidence>
<reference evidence="2" key="1">
    <citation type="journal article" date="2019" name="Sci. Rep.">
        <title>Draft genome of Tanacetum cinerariifolium, the natural source of mosquito coil.</title>
        <authorList>
            <person name="Yamashiro T."/>
            <person name="Shiraishi A."/>
            <person name="Satake H."/>
            <person name="Nakayama K."/>
        </authorList>
    </citation>
    <scope>NUCLEOTIDE SEQUENCE</scope>
</reference>
<name>A0A699KCP2_TANCI</name>
<feature type="region of interest" description="Disordered" evidence="1">
    <location>
        <begin position="49"/>
        <end position="89"/>
    </location>
</feature>
<dbReference type="EMBL" id="BKCJ010506340">
    <property type="protein sequence ID" value="GFA88085.1"/>
    <property type="molecule type" value="Genomic_DNA"/>
</dbReference>
<comment type="caution">
    <text evidence="2">The sequence shown here is derived from an EMBL/GenBank/DDBJ whole genome shotgun (WGS) entry which is preliminary data.</text>
</comment>
<dbReference type="AlphaFoldDB" id="A0A699KCP2"/>
<evidence type="ECO:0000256" key="1">
    <source>
        <dbReference type="SAM" id="MobiDB-lite"/>
    </source>
</evidence>
<feature type="compositionally biased region" description="Basic and acidic residues" evidence="1">
    <location>
        <begin position="49"/>
        <end position="75"/>
    </location>
</feature>